<feature type="transmembrane region" description="Helical" evidence="1">
    <location>
        <begin position="93"/>
        <end position="117"/>
    </location>
</feature>
<keyword evidence="1" id="KW-0472">Membrane</keyword>
<keyword evidence="1" id="KW-1133">Transmembrane helix</keyword>
<proteinExistence type="predicted"/>
<evidence type="ECO:0000313" key="2">
    <source>
        <dbReference type="EMBL" id="PRW33799.1"/>
    </source>
</evidence>
<name>A0A2P6THP3_CHLSO</name>
<evidence type="ECO:0000313" key="3">
    <source>
        <dbReference type="Proteomes" id="UP000239899"/>
    </source>
</evidence>
<accession>A0A2P6THP3</accession>
<dbReference type="EMBL" id="LHPG02000015">
    <property type="protein sequence ID" value="PRW33799.1"/>
    <property type="molecule type" value="Genomic_DNA"/>
</dbReference>
<protein>
    <submittedName>
        <fullName evidence="2">Uncharacterized protein</fullName>
    </submittedName>
</protein>
<keyword evidence="3" id="KW-1185">Reference proteome</keyword>
<feature type="transmembrane region" description="Helical" evidence="1">
    <location>
        <begin position="171"/>
        <end position="201"/>
    </location>
</feature>
<dbReference type="AlphaFoldDB" id="A0A2P6THP3"/>
<dbReference type="OrthoDB" id="10328533at2759"/>
<comment type="caution">
    <text evidence="2">The sequence shown here is derived from an EMBL/GenBank/DDBJ whole genome shotgun (WGS) entry which is preliminary data.</text>
</comment>
<evidence type="ECO:0000256" key="1">
    <source>
        <dbReference type="SAM" id="Phobius"/>
    </source>
</evidence>
<reference evidence="2 3" key="1">
    <citation type="journal article" date="2018" name="Plant J.">
        <title>Genome sequences of Chlorella sorokiniana UTEX 1602 and Micractinium conductrix SAG 241.80: implications to maltose excretion by a green alga.</title>
        <authorList>
            <person name="Arriola M.B."/>
            <person name="Velmurugan N."/>
            <person name="Zhang Y."/>
            <person name="Plunkett M.H."/>
            <person name="Hondzo H."/>
            <person name="Barney B.M."/>
        </authorList>
    </citation>
    <scope>NUCLEOTIDE SEQUENCE [LARGE SCALE GENOMIC DNA]</scope>
    <source>
        <strain evidence="3">UTEX 1602</strain>
    </source>
</reference>
<dbReference type="Proteomes" id="UP000239899">
    <property type="component" value="Unassembled WGS sequence"/>
</dbReference>
<feature type="transmembrane region" description="Helical" evidence="1">
    <location>
        <begin position="49"/>
        <end position="67"/>
    </location>
</feature>
<gene>
    <name evidence="2" type="ORF">C2E21_7292</name>
</gene>
<feature type="transmembrane region" description="Helical" evidence="1">
    <location>
        <begin position="123"/>
        <end position="141"/>
    </location>
</feature>
<organism evidence="2 3">
    <name type="scientific">Chlorella sorokiniana</name>
    <name type="common">Freshwater green alga</name>
    <dbReference type="NCBI Taxonomy" id="3076"/>
    <lineage>
        <taxon>Eukaryota</taxon>
        <taxon>Viridiplantae</taxon>
        <taxon>Chlorophyta</taxon>
        <taxon>core chlorophytes</taxon>
        <taxon>Trebouxiophyceae</taxon>
        <taxon>Chlorellales</taxon>
        <taxon>Chlorellaceae</taxon>
        <taxon>Chlorella clade</taxon>
        <taxon>Chlorella</taxon>
    </lineage>
</organism>
<sequence>MPKPAGTNTAGWLPCAALLLGASTAAVWGPAQSLLKGSLSVPQVLLCDALFTGGAVAFLAAGLSYGLRWHPGATPYKGAWLDDRSVPQLPAGFFAYLQVAGLIAFLLPAGALLALAAGGHGKAGLLVFGGYLLAFVPQMLMEVKLFNRNPLSPAIPFTFGPYRMWQLGRSLWALGAGIPTVAGAPAWLVPFNLFLLAFWIFDHGVTALQLPWVFNWHLQGERANSKSAPSGAAAAAEE</sequence>
<keyword evidence="1" id="KW-0812">Transmembrane</keyword>